<evidence type="ECO:0000313" key="2">
    <source>
        <dbReference type="EMBL" id="MFB9991090.1"/>
    </source>
</evidence>
<accession>A0ABV6AUH5</accession>
<gene>
    <name evidence="2" type="ORF">ACFFLM_03710</name>
</gene>
<keyword evidence="3" id="KW-1185">Reference proteome</keyword>
<feature type="signal peptide" evidence="1">
    <location>
        <begin position="1"/>
        <end position="27"/>
    </location>
</feature>
<feature type="chain" id="PRO_5045218787" evidence="1">
    <location>
        <begin position="28"/>
        <end position="179"/>
    </location>
</feature>
<reference evidence="2 3" key="1">
    <citation type="submission" date="2024-09" db="EMBL/GenBank/DDBJ databases">
        <authorList>
            <person name="Sun Q."/>
            <person name="Mori K."/>
        </authorList>
    </citation>
    <scope>NUCLEOTIDE SEQUENCE [LARGE SCALE GENOMIC DNA]</scope>
    <source>
        <strain evidence="2 3">JCM 13503</strain>
    </source>
</reference>
<dbReference type="Proteomes" id="UP001589733">
    <property type="component" value="Unassembled WGS sequence"/>
</dbReference>
<sequence>MRLAHQPTGVLALTCLFALSSCGMPNAALPQESATTALNPDATLNALSGTRLSDATARSRVTAAGIPVVSSGNCSTRSVSTCTSLEQIYSGTIDGILTLKRASGCALNITGGTEVGHASGTYSHYNGYKLDTSLSTCINSYVTSNFTYIGLRGDGAPQYKSAAGNIYAKESSHWDILYY</sequence>
<dbReference type="EMBL" id="JBHLYR010000013">
    <property type="protein sequence ID" value="MFB9991090.1"/>
    <property type="molecule type" value="Genomic_DNA"/>
</dbReference>
<evidence type="ECO:0000256" key="1">
    <source>
        <dbReference type="SAM" id="SignalP"/>
    </source>
</evidence>
<name>A0ABV6AUH5_9DEIO</name>
<dbReference type="PROSITE" id="PS51257">
    <property type="entry name" value="PROKAR_LIPOPROTEIN"/>
    <property type="match status" value="1"/>
</dbReference>
<comment type="caution">
    <text evidence="2">The sequence shown here is derived from an EMBL/GenBank/DDBJ whole genome shotgun (WGS) entry which is preliminary data.</text>
</comment>
<dbReference type="RefSeq" id="WP_380005680.1">
    <property type="nucleotide sequence ID" value="NZ_JBHLYR010000013.1"/>
</dbReference>
<evidence type="ECO:0000313" key="3">
    <source>
        <dbReference type="Proteomes" id="UP001589733"/>
    </source>
</evidence>
<proteinExistence type="predicted"/>
<organism evidence="2 3">
    <name type="scientific">Deinococcus oregonensis</name>
    <dbReference type="NCBI Taxonomy" id="1805970"/>
    <lineage>
        <taxon>Bacteria</taxon>
        <taxon>Thermotogati</taxon>
        <taxon>Deinococcota</taxon>
        <taxon>Deinococci</taxon>
        <taxon>Deinococcales</taxon>
        <taxon>Deinococcaceae</taxon>
        <taxon>Deinococcus</taxon>
    </lineage>
</organism>
<keyword evidence="1" id="KW-0732">Signal</keyword>
<protein>
    <submittedName>
        <fullName evidence="2">Uncharacterized protein</fullName>
    </submittedName>
</protein>